<feature type="non-terminal residue" evidence="2">
    <location>
        <position position="1"/>
    </location>
</feature>
<dbReference type="Proteomes" id="UP000269721">
    <property type="component" value="Unassembled WGS sequence"/>
</dbReference>
<gene>
    <name evidence="2" type="ORF">BDK51DRAFT_52098</name>
</gene>
<proteinExistence type="predicted"/>
<evidence type="ECO:0000313" key="2">
    <source>
        <dbReference type="EMBL" id="RKO85586.1"/>
    </source>
</evidence>
<dbReference type="EMBL" id="KZ998943">
    <property type="protein sequence ID" value="RKO85586.1"/>
    <property type="molecule type" value="Genomic_DNA"/>
</dbReference>
<keyword evidence="1" id="KW-0812">Transmembrane</keyword>
<keyword evidence="1" id="KW-0472">Membrane</keyword>
<name>A0A4P9W650_9FUNG</name>
<dbReference type="AlphaFoldDB" id="A0A4P9W650"/>
<sequence length="77" mass="8537">LYIAYKISQEQLFPKSGRPETSAAGLVSSISVASETTLVRPKRKIADKKYRDGWIFRIYGFMLTLIVAGLLAIEVGC</sequence>
<evidence type="ECO:0000313" key="3">
    <source>
        <dbReference type="Proteomes" id="UP000269721"/>
    </source>
</evidence>
<protein>
    <submittedName>
        <fullName evidence="2">Uncharacterized protein</fullName>
    </submittedName>
</protein>
<feature type="transmembrane region" description="Helical" evidence="1">
    <location>
        <begin position="54"/>
        <end position="73"/>
    </location>
</feature>
<evidence type="ECO:0000256" key="1">
    <source>
        <dbReference type="SAM" id="Phobius"/>
    </source>
</evidence>
<keyword evidence="1" id="KW-1133">Transmembrane helix</keyword>
<organism evidence="2 3">
    <name type="scientific">Blyttiomyces helicus</name>
    <dbReference type="NCBI Taxonomy" id="388810"/>
    <lineage>
        <taxon>Eukaryota</taxon>
        <taxon>Fungi</taxon>
        <taxon>Fungi incertae sedis</taxon>
        <taxon>Chytridiomycota</taxon>
        <taxon>Chytridiomycota incertae sedis</taxon>
        <taxon>Chytridiomycetes</taxon>
        <taxon>Chytridiomycetes incertae sedis</taxon>
        <taxon>Blyttiomyces</taxon>
    </lineage>
</organism>
<keyword evidence="3" id="KW-1185">Reference proteome</keyword>
<reference evidence="3" key="1">
    <citation type="journal article" date="2018" name="Nat. Microbiol.">
        <title>Leveraging single-cell genomics to expand the fungal tree of life.</title>
        <authorList>
            <person name="Ahrendt S.R."/>
            <person name="Quandt C.A."/>
            <person name="Ciobanu D."/>
            <person name="Clum A."/>
            <person name="Salamov A."/>
            <person name="Andreopoulos B."/>
            <person name="Cheng J.F."/>
            <person name="Woyke T."/>
            <person name="Pelin A."/>
            <person name="Henrissat B."/>
            <person name="Reynolds N.K."/>
            <person name="Benny G.L."/>
            <person name="Smith M.E."/>
            <person name="James T.Y."/>
            <person name="Grigoriev I.V."/>
        </authorList>
    </citation>
    <scope>NUCLEOTIDE SEQUENCE [LARGE SCALE GENOMIC DNA]</scope>
</reference>
<accession>A0A4P9W650</accession>